<dbReference type="Proteomes" id="UP000186601">
    <property type="component" value="Unassembled WGS sequence"/>
</dbReference>
<accession>A0A2R6S5S0</accession>
<feature type="region of interest" description="Disordered" evidence="1">
    <location>
        <begin position="1"/>
        <end position="24"/>
    </location>
</feature>
<keyword evidence="3" id="KW-1185">Reference proteome</keyword>
<gene>
    <name evidence="2" type="ORF">PHLCEN_2v532</name>
</gene>
<dbReference type="AlphaFoldDB" id="A0A2R6S5S0"/>
<reference evidence="2 3" key="1">
    <citation type="submission" date="2018-02" db="EMBL/GenBank/DDBJ databases">
        <title>Genome sequence of the basidiomycete white-rot fungus Phlebia centrifuga.</title>
        <authorList>
            <person name="Granchi Z."/>
            <person name="Peng M."/>
            <person name="de Vries R.P."/>
            <person name="Hilden K."/>
            <person name="Makela M.R."/>
            <person name="Grigoriev I."/>
            <person name="Riley R."/>
        </authorList>
    </citation>
    <scope>NUCLEOTIDE SEQUENCE [LARGE SCALE GENOMIC DNA]</scope>
    <source>
        <strain evidence="2 3">FBCC195</strain>
    </source>
</reference>
<evidence type="ECO:0000313" key="3">
    <source>
        <dbReference type="Proteomes" id="UP000186601"/>
    </source>
</evidence>
<feature type="compositionally biased region" description="Basic and acidic residues" evidence="1">
    <location>
        <begin position="1"/>
        <end position="10"/>
    </location>
</feature>
<sequence length="110" mass="11945">MRDEHKRDQQRWSGGSNGARTDDMSLWAADTARGVLENAACTPDGPARGPAGTKRLASEPGELFKRYGLDLSGAMLGAGIYWVCVESGYEVAVKDSEERIENDEGREVVV</sequence>
<dbReference type="EMBL" id="MLYV02000034">
    <property type="protein sequence ID" value="PSS37605.1"/>
    <property type="molecule type" value="Genomic_DNA"/>
</dbReference>
<evidence type="ECO:0000313" key="2">
    <source>
        <dbReference type="EMBL" id="PSS37605.1"/>
    </source>
</evidence>
<proteinExistence type="predicted"/>
<organism evidence="2 3">
    <name type="scientific">Hermanssonia centrifuga</name>
    <dbReference type="NCBI Taxonomy" id="98765"/>
    <lineage>
        <taxon>Eukaryota</taxon>
        <taxon>Fungi</taxon>
        <taxon>Dikarya</taxon>
        <taxon>Basidiomycota</taxon>
        <taxon>Agaricomycotina</taxon>
        <taxon>Agaricomycetes</taxon>
        <taxon>Polyporales</taxon>
        <taxon>Meruliaceae</taxon>
        <taxon>Hermanssonia</taxon>
    </lineage>
</organism>
<comment type="caution">
    <text evidence="2">The sequence shown here is derived from an EMBL/GenBank/DDBJ whole genome shotgun (WGS) entry which is preliminary data.</text>
</comment>
<protein>
    <submittedName>
        <fullName evidence="2">Uncharacterized protein</fullName>
    </submittedName>
</protein>
<evidence type="ECO:0000256" key="1">
    <source>
        <dbReference type="SAM" id="MobiDB-lite"/>
    </source>
</evidence>
<name>A0A2R6S5S0_9APHY</name>